<protein>
    <submittedName>
        <fullName evidence="1">Uncharacterized protein</fullName>
    </submittedName>
</protein>
<evidence type="ECO:0000313" key="1">
    <source>
        <dbReference type="EMBL" id="KAJ9086609.1"/>
    </source>
</evidence>
<comment type="caution">
    <text evidence="1">The sequence shown here is derived from an EMBL/GenBank/DDBJ whole genome shotgun (WGS) entry which is preliminary data.</text>
</comment>
<dbReference type="Proteomes" id="UP001165960">
    <property type="component" value="Unassembled WGS sequence"/>
</dbReference>
<sequence length="197" mass="22706">MKRFQENLLKEDSLEIVSGFRTGGFFFRKEATRLKSDAALASIWFWTTCVKELFKNLDIKDFGFGFIGLCAVRLYYLVSLQRPCQQAFSYKYQDFQVEKENPTRQSCVRPGLEIAQMRFKCPLAKKVEAVQKIFNRHNTKPKSMYNLQSGCPEKEPLIPSGNSVGQTTSKAEENTQDARSTLIRDDFDCPMGVVFYF</sequence>
<keyword evidence="2" id="KW-1185">Reference proteome</keyword>
<dbReference type="EMBL" id="QTSX02000715">
    <property type="protein sequence ID" value="KAJ9086609.1"/>
    <property type="molecule type" value="Genomic_DNA"/>
</dbReference>
<gene>
    <name evidence="1" type="ORF">DSO57_1002331</name>
</gene>
<accession>A0ACC2UIH4</accession>
<proteinExistence type="predicted"/>
<name>A0ACC2UIH4_9FUNG</name>
<evidence type="ECO:0000313" key="2">
    <source>
        <dbReference type="Proteomes" id="UP001165960"/>
    </source>
</evidence>
<reference evidence="1" key="1">
    <citation type="submission" date="2022-04" db="EMBL/GenBank/DDBJ databases">
        <title>Genome of the entomopathogenic fungus Entomophthora muscae.</title>
        <authorList>
            <person name="Elya C."/>
            <person name="Lovett B.R."/>
            <person name="Lee E."/>
            <person name="Macias A.M."/>
            <person name="Hajek A.E."/>
            <person name="De Bivort B.L."/>
            <person name="Kasson M.T."/>
            <person name="De Fine Licht H.H."/>
            <person name="Stajich J.E."/>
        </authorList>
    </citation>
    <scope>NUCLEOTIDE SEQUENCE</scope>
    <source>
        <strain evidence="1">Berkeley</strain>
    </source>
</reference>
<organism evidence="1 2">
    <name type="scientific">Entomophthora muscae</name>
    <dbReference type="NCBI Taxonomy" id="34485"/>
    <lineage>
        <taxon>Eukaryota</taxon>
        <taxon>Fungi</taxon>
        <taxon>Fungi incertae sedis</taxon>
        <taxon>Zoopagomycota</taxon>
        <taxon>Entomophthoromycotina</taxon>
        <taxon>Entomophthoromycetes</taxon>
        <taxon>Entomophthorales</taxon>
        <taxon>Entomophthoraceae</taxon>
        <taxon>Entomophthora</taxon>
    </lineage>
</organism>